<sequence length="284" mass="31566">MEQFLAHFLRETELEVLDLGNNKIQDTFPNWLESLPKLQTSPTIGLAVSCQQNILKRLTAMINSQEHGLKYMGEGYYQDSVVVTIKGLEIEMEKILTFFTIIDFSNNTFKGEISSVISKLKSLKGLNFSHNELTGKIPPSFGEMSNLEWLDLSSNKLVGDIPEQLANLTSLSKFNVSKNQLVGPIPHGKQFDTFENDSYSGTGLCGLPLSKTCSAPQSPPSSFQQEDDLEHGNGFDWKVVLMGYASGVVIGISMGYLVLSNGTPDWLVKVVGRKQRRRIVKITQ</sequence>
<evidence type="ECO:0000256" key="5">
    <source>
        <dbReference type="ARBA" id="ARBA00022692"/>
    </source>
</evidence>
<dbReference type="EMBL" id="CAEKDK010000004">
    <property type="protein sequence ID" value="CAB4277928.1"/>
    <property type="molecule type" value="Genomic_DNA"/>
</dbReference>
<comment type="similarity">
    <text evidence="2">Belongs to the RLP family.</text>
</comment>
<keyword evidence="5" id="KW-0812">Transmembrane</keyword>
<dbReference type="InterPro" id="IPR001611">
    <property type="entry name" value="Leu-rich_rpt"/>
</dbReference>
<accession>A0A6J5UVH8</accession>
<evidence type="ECO:0000256" key="7">
    <source>
        <dbReference type="ARBA" id="ARBA00022989"/>
    </source>
</evidence>
<evidence type="ECO:0008006" key="13">
    <source>
        <dbReference type="Google" id="ProtNLM"/>
    </source>
</evidence>
<dbReference type="PANTHER" id="PTHR27004:SF428">
    <property type="entry name" value="OS01G0160600 PROTEIN"/>
    <property type="match status" value="1"/>
</dbReference>
<keyword evidence="7" id="KW-1133">Transmembrane helix</keyword>
<evidence type="ECO:0000256" key="9">
    <source>
        <dbReference type="ARBA" id="ARBA00023170"/>
    </source>
</evidence>
<dbReference type="Pfam" id="PF13855">
    <property type="entry name" value="LRR_8"/>
    <property type="match status" value="1"/>
</dbReference>
<dbReference type="AlphaFoldDB" id="A0A6J5UVH8"/>
<evidence type="ECO:0000313" key="12">
    <source>
        <dbReference type="Proteomes" id="UP000507222"/>
    </source>
</evidence>
<dbReference type="PROSITE" id="PS51450">
    <property type="entry name" value="LRR"/>
    <property type="match status" value="2"/>
</dbReference>
<dbReference type="PANTHER" id="PTHR27004">
    <property type="entry name" value="RECEPTOR-LIKE PROTEIN 12 ISOFORM X1"/>
    <property type="match status" value="1"/>
</dbReference>
<keyword evidence="9" id="KW-0675">Receptor</keyword>
<reference evidence="11 12" key="1">
    <citation type="submission" date="2020-05" db="EMBL/GenBank/DDBJ databases">
        <authorList>
            <person name="Campoy J."/>
            <person name="Schneeberger K."/>
            <person name="Spophaly S."/>
        </authorList>
    </citation>
    <scope>NUCLEOTIDE SEQUENCE [LARGE SCALE GENOMIC DNA]</scope>
    <source>
        <strain evidence="11">PruArmRojPasFocal</strain>
    </source>
</reference>
<dbReference type="SUPFAM" id="SSF52047">
    <property type="entry name" value="RNI-like"/>
    <property type="match status" value="1"/>
</dbReference>
<dbReference type="Gene3D" id="3.80.10.10">
    <property type="entry name" value="Ribonuclease Inhibitor"/>
    <property type="match status" value="1"/>
</dbReference>
<evidence type="ECO:0000256" key="6">
    <source>
        <dbReference type="ARBA" id="ARBA00022737"/>
    </source>
</evidence>
<dbReference type="Pfam" id="PF00560">
    <property type="entry name" value="LRR_1"/>
    <property type="match status" value="1"/>
</dbReference>
<gene>
    <name evidence="11" type="ORF">CURHAP_LOCUS28051</name>
</gene>
<keyword evidence="4" id="KW-0433">Leucine-rich repeat</keyword>
<comment type="subcellular location">
    <subcellularLocation>
        <location evidence="1">Cell membrane</location>
        <topology evidence="1">Single-pass type I membrane protein</topology>
    </subcellularLocation>
</comment>
<evidence type="ECO:0000256" key="4">
    <source>
        <dbReference type="ARBA" id="ARBA00022614"/>
    </source>
</evidence>
<organism evidence="11 12">
    <name type="scientific">Prunus armeniaca</name>
    <name type="common">Apricot</name>
    <name type="synonym">Armeniaca vulgaris</name>
    <dbReference type="NCBI Taxonomy" id="36596"/>
    <lineage>
        <taxon>Eukaryota</taxon>
        <taxon>Viridiplantae</taxon>
        <taxon>Streptophyta</taxon>
        <taxon>Embryophyta</taxon>
        <taxon>Tracheophyta</taxon>
        <taxon>Spermatophyta</taxon>
        <taxon>Magnoliopsida</taxon>
        <taxon>eudicotyledons</taxon>
        <taxon>Gunneridae</taxon>
        <taxon>Pentapetalae</taxon>
        <taxon>rosids</taxon>
        <taxon>fabids</taxon>
        <taxon>Rosales</taxon>
        <taxon>Rosaceae</taxon>
        <taxon>Amygdaloideae</taxon>
        <taxon>Amygdaleae</taxon>
        <taxon>Prunus</taxon>
    </lineage>
</organism>
<keyword evidence="3" id="KW-1003">Cell membrane</keyword>
<keyword evidence="8" id="KW-0472">Membrane</keyword>
<evidence type="ECO:0000256" key="8">
    <source>
        <dbReference type="ARBA" id="ARBA00023136"/>
    </source>
</evidence>
<evidence type="ECO:0000256" key="10">
    <source>
        <dbReference type="ARBA" id="ARBA00023180"/>
    </source>
</evidence>
<evidence type="ECO:0000256" key="1">
    <source>
        <dbReference type="ARBA" id="ARBA00004251"/>
    </source>
</evidence>
<evidence type="ECO:0000256" key="2">
    <source>
        <dbReference type="ARBA" id="ARBA00009592"/>
    </source>
</evidence>
<name>A0A6J5UVH8_PRUAR</name>
<dbReference type="PRINTS" id="PR00019">
    <property type="entry name" value="LEURICHRPT"/>
</dbReference>
<keyword evidence="10" id="KW-0325">Glycoprotein</keyword>
<dbReference type="Proteomes" id="UP000507222">
    <property type="component" value="Unassembled WGS sequence"/>
</dbReference>
<keyword evidence="6" id="KW-0677">Repeat</keyword>
<proteinExistence type="inferred from homology"/>
<dbReference type="FunFam" id="3.80.10.10:FF:000111">
    <property type="entry name" value="LRR receptor-like serine/threonine-protein kinase ERECTA"/>
    <property type="match status" value="1"/>
</dbReference>
<dbReference type="GO" id="GO:0005886">
    <property type="term" value="C:plasma membrane"/>
    <property type="evidence" value="ECO:0007669"/>
    <property type="project" value="UniProtKB-SubCell"/>
</dbReference>
<evidence type="ECO:0000313" key="11">
    <source>
        <dbReference type="EMBL" id="CAB4277928.1"/>
    </source>
</evidence>
<protein>
    <recommendedName>
        <fullName evidence="13">Receptor-like protein 12</fullName>
    </recommendedName>
</protein>
<evidence type="ECO:0000256" key="3">
    <source>
        <dbReference type="ARBA" id="ARBA00022475"/>
    </source>
</evidence>
<dbReference type="InterPro" id="IPR032675">
    <property type="entry name" value="LRR_dom_sf"/>
</dbReference>